<gene>
    <name evidence="3" type="ORF">AR543_10590</name>
</gene>
<dbReference type="EMBL" id="CP013023">
    <property type="protein sequence ID" value="ANF96407.1"/>
    <property type="molecule type" value="Genomic_DNA"/>
</dbReference>
<dbReference type="InterPro" id="IPR035905">
    <property type="entry name" value="Barstar-like_sf"/>
</dbReference>
<comment type="similarity">
    <text evidence="1">Belongs to the barstar family.</text>
</comment>
<dbReference type="AlphaFoldDB" id="A0A172ZGJ3"/>
<name>A0A172ZGJ3_9BACL</name>
<reference evidence="3 4" key="2">
    <citation type="journal article" date="2016" name="Int. J. Syst. Evol. Microbiol.">
        <title>Paenibacillus bovis sp. nov., isolated from raw yak (Bos grunniens) milk.</title>
        <authorList>
            <person name="Gao C."/>
            <person name="Han J."/>
            <person name="Liu Z."/>
            <person name="Xu X."/>
            <person name="Hang F."/>
            <person name="Wu Z."/>
        </authorList>
    </citation>
    <scope>NUCLEOTIDE SEQUENCE [LARGE SCALE GENOMIC DNA]</scope>
    <source>
        <strain evidence="3 4">BD3526</strain>
    </source>
</reference>
<evidence type="ECO:0000256" key="1">
    <source>
        <dbReference type="ARBA" id="ARBA00006845"/>
    </source>
</evidence>
<evidence type="ECO:0000313" key="3">
    <source>
        <dbReference type="EMBL" id="ANF96407.1"/>
    </source>
</evidence>
<reference evidence="4" key="1">
    <citation type="submission" date="2015-10" db="EMBL/GenBank/DDBJ databases">
        <title>Genome of Paenibacillus bovis sp. nov.</title>
        <authorList>
            <person name="Wu Z."/>
            <person name="Gao C."/>
            <person name="Liu Z."/>
            <person name="Zheng H."/>
        </authorList>
    </citation>
    <scope>NUCLEOTIDE SEQUENCE [LARGE SCALE GENOMIC DNA]</scope>
    <source>
        <strain evidence="4">BD3526</strain>
    </source>
</reference>
<dbReference type="CDD" id="cd05142">
    <property type="entry name" value="Barstar"/>
    <property type="match status" value="1"/>
</dbReference>
<dbReference type="STRING" id="1616788.AR543_10590"/>
<dbReference type="Proteomes" id="UP000078148">
    <property type="component" value="Chromosome"/>
</dbReference>
<dbReference type="Gene3D" id="3.30.370.10">
    <property type="entry name" value="Barstar-like"/>
    <property type="match status" value="1"/>
</dbReference>
<dbReference type="SUPFAM" id="SSF52038">
    <property type="entry name" value="Barstar-related"/>
    <property type="match status" value="1"/>
</dbReference>
<sequence length="96" mass="10960">MKTVILNGEDFSTIEELHQTLQQVLDLPEHYGGNLDALWDSLTGAVELPLQIEWLNYERSRELLGPYAEQVLDLMEEVQGEGNGFRVWLQSDAVML</sequence>
<keyword evidence="4" id="KW-1185">Reference proteome</keyword>
<dbReference type="Pfam" id="PF01337">
    <property type="entry name" value="Barstar"/>
    <property type="match status" value="1"/>
</dbReference>
<accession>A0A172ZGJ3</accession>
<organism evidence="3 4">
    <name type="scientific">Paenibacillus bovis</name>
    <dbReference type="NCBI Taxonomy" id="1616788"/>
    <lineage>
        <taxon>Bacteria</taxon>
        <taxon>Bacillati</taxon>
        <taxon>Bacillota</taxon>
        <taxon>Bacilli</taxon>
        <taxon>Bacillales</taxon>
        <taxon>Paenibacillaceae</taxon>
        <taxon>Paenibacillus</taxon>
    </lineage>
</organism>
<protein>
    <submittedName>
        <fullName evidence="3">Barnase inhibitor</fullName>
    </submittedName>
</protein>
<dbReference type="InterPro" id="IPR000468">
    <property type="entry name" value="Barstar"/>
</dbReference>
<evidence type="ECO:0000313" key="4">
    <source>
        <dbReference type="Proteomes" id="UP000078148"/>
    </source>
</evidence>
<evidence type="ECO:0000259" key="2">
    <source>
        <dbReference type="Pfam" id="PF01337"/>
    </source>
</evidence>
<dbReference type="RefSeq" id="WP_060534226.1">
    <property type="nucleotide sequence ID" value="NZ_CP013023.1"/>
</dbReference>
<feature type="domain" description="Barstar (barnase inhibitor)" evidence="2">
    <location>
        <begin position="1"/>
        <end position="87"/>
    </location>
</feature>
<dbReference type="KEGG" id="pbv:AR543_10590"/>
<proteinExistence type="inferred from homology"/>